<dbReference type="Proteomes" id="UP001329825">
    <property type="component" value="Chromosome 7"/>
</dbReference>
<accession>A0ABZ1D472</accession>
<evidence type="ECO:0000313" key="3">
    <source>
        <dbReference type="Proteomes" id="UP001329825"/>
    </source>
</evidence>
<keyword evidence="3" id="KW-1185">Reference proteome</keyword>
<sequence>MMLTFMPYQFHLDSPTPLLDTSSLSNSRSLNNTIIPRIAGQSGVSSSPARNRPIHHSRPSNNTHSRRSSLTTLTPVSLRQRIRTQALSSPRLPGLGEPRLRYCFISSRYK</sequence>
<reference evidence="2 3" key="1">
    <citation type="submission" date="2024-01" db="EMBL/GenBank/DDBJ databases">
        <title>Comparative genomics of Cryptococcus and Kwoniella reveals pathogenesis evolution and contrasting modes of karyotype evolution via chromosome fusion or intercentromeric recombination.</title>
        <authorList>
            <person name="Coelho M.A."/>
            <person name="David-Palma M."/>
            <person name="Shea T."/>
            <person name="Bowers K."/>
            <person name="McGinley-Smith S."/>
            <person name="Mohammad A.W."/>
            <person name="Gnirke A."/>
            <person name="Yurkov A.M."/>
            <person name="Nowrousian M."/>
            <person name="Sun S."/>
            <person name="Cuomo C.A."/>
            <person name="Heitman J."/>
        </authorList>
    </citation>
    <scope>NUCLEOTIDE SEQUENCE [LARGE SCALE GENOMIC DNA]</scope>
    <source>
        <strain evidence="2">CBS 11374</strain>
    </source>
</reference>
<proteinExistence type="predicted"/>
<evidence type="ECO:0000256" key="1">
    <source>
        <dbReference type="SAM" id="MobiDB-lite"/>
    </source>
</evidence>
<name>A0ABZ1D472_9TREE</name>
<evidence type="ECO:0000313" key="2">
    <source>
        <dbReference type="EMBL" id="WRT68641.1"/>
    </source>
</evidence>
<feature type="compositionally biased region" description="Low complexity" evidence="1">
    <location>
        <begin position="68"/>
        <end position="77"/>
    </location>
</feature>
<dbReference type="EMBL" id="CP141887">
    <property type="protein sequence ID" value="WRT68641.1"/>
    <property type="molecule type" value="Genomic_DNA"/>
</dbReference>
<protein>
    <submittedName>
        <fullName evidence="2">Uncharacterized protein</fullName>
    </submittedName>
</protein>
<dbReference type="RefSeq" id="XP_062793381.1">
    <property type="nucleotide sequence ID" value="XM_062937330.1"/>
</dbReference>
<feature type="region of interest" description="Disordered" evidence="1">
    <location>
        <begin position="35"/>
        <end position="77"/>
    </location>
</feature>
<gene>
    <name evidence="2" type="ORF">IL334_005620</name>
</gene>
<dbReference type="GeneID" id="87957751"/>
<organism evidence="2 3">
    <name type="scientific">Kwoniella shivajii</name>
    <dbReference type="NCBI Taxonomy" id="564305"/>
    <lineage>
        <taxon>Eukaryota</taxon>
        <taxon>Fungi</taxon>
        <taxon>Dikarya</taxon>
        <taxon>Basidiomycota</taxon>
        <taxon>Agaricomycotina</taxon>
        <taxon>Tremellomycetes</taxon>
        <taxon>Tremellales</taxon>
        <taxon>Cryptococcaceae</taxon>
        <taxon>Kwoniella</taxon>
    </lineage>
</organism>